<evidence type="ECO:0000313" key="2">
    <source>
        <dbReference type="Proteomes" id="UP000270046"/>
    </source>
</evidence>
<reference evidence="1 2" key="1">
    <citation type="submission" date="2018-10" db="EMBL/GenBank/DDBJ databases">
        <title>Genome sequencing of Mucilaginibacter sp. HYN0043.</title>
        <authorList>
            <person name="Kim M."/>
            <person name="Yi H."/>
        </authorList>
    </citation>
    <scope>NUCLEOTIDE SEQUENCE [LARGE SCALE GENOMIC DNA]</scope>
    <source>
        <strain evidence="1 2">HYN0043</strain>
    </source>
</reference>
<sequence length="89" mass="10422">MLKLIRFEKEKIDEIQRLVKTSTDLELINYVEGEIKVADGFNKYQAIKIELEDLMSLIDQARIGIEDYHKQLDVLLTKLNTSSLNRKQL</sequence>
<dbReference type="EMBL" id="CP032869">
    <property type="protein sequence ID" value="AYL95267.1"/>
    <property type="molecule type" value="Genomic_DNA"/>
</dbReference>
<dbReference type="KEGG" id="muh:HYN43_008155"/>
<name>A0A494VJN1_9SPHI</name>
<dbReference type="Proteomes" id="UP000270046">
    <property type="component" value="Chromosome"/>
</dbReference>
<dbReference type="AlphaFoldDB" id="A0A494VJN1"/>
<evidence type="ECO:0000313" key="1">
    <source>
        <dbReference type="EMBL" id="AYL95267.1"/>
    </source>
</evidence>
<protein>
    <submittedName>
        <fullName evidence="1">Uncharacterized protein</fullName>
    </submittedName>
</protein>
<accession>A0A494VJN1</accession>
<proteinExistence type="predicted"/>
<gene>
    <name evidence="1" type="ORF">HYN43_008155</name>
</gene>
<keyword evidence="2" id="KW-1185">Reference proteome</keyword>
<dbReference type="RefSeq" id="WP_119408970.1">
    <property type="nucleotide sequence ID" value="NZ_CP032869.1"/>
</dbReference>
<organism evidence="1 2">
    <name type="scientific">Mucilaginibacter celer</name>
    <dbReference type="NCBI Taxonomy" id="2305508"/>
    <lineage>
        <taxon>Bacteria</taxon>
        <taxon>Pseudomonadati</taxon>
        <taxon>Bacteroidota</taxon>
        <taxon>Sphingobacteriia</taxon>
        <taxon>Sphingobacteriales</taxon>
        <taxon>Sphingobacteriaceae</taxon>
        <taxon>Mucilaginibacter</taxon>
    </lineage>
</organism>